<dbReference type="VEuPathDB" id="VectorBase:PPAI004363"/>
<dbReference type="GO" id="GO:0004776">
    <property type="term" value="F:succinate-CoA ligase (GDP-forming) activity"/>
    <property type="evidence" value="ECO:0007669"/>
    <property type="project" value="UniProtKB-EC"/>
</dbReference>
<keyword evidence="3" id="KW-0436">Ligase</keyword>
<name>A0A1B0D9Q1_PHLPP</name>
<keyword evidence="2" id="KW-0816">Tricarboxylic acid cycle</keyword>
<protein>
    <recommendedName>
        <fullName evidence="10">ATP-grasp domain-containing protein</fullName>
    </recommendedName>
</protein>
<dbReference type="EMBL" id="AJVK01013017">
    <property type="status" value="NOT_ANNOTATED_CDS"/>
    <property type="molecule type" value="Genomic_DNA"/>
</dbReference>
<dbReference type="PANTHER" id="PTHR11815:SF1">
    <property type="entry name" value="SUCCINATE--COA LIGASE [ADP-FORMING] SUBUNIT BETA, MITOCHONDRIAL"/>
    <property type="match status" value="1"/>
</dbReference>
<dbReference type="InterPro" id="IPR013815">
    <property type="entry name" value="ATP_grasp_subdomain_1"/>
</dbReference>
<dbReference type="Proteomes" id="UP000092462">
    <property type="component" value="Unassembled WGS sequence"/>
</dbReference>
<accession>A0A1B0D9Q1</accession>
<reference evidence="11" key="1">
    <citation type="submission" date="2022-08" db="UniProtKB">
        <authorList>
            <consortium name="EnsemblMetazoa"/>
        </authorList>
    </citation>
    <scope>IDENTIFICATION</scope>
    <source>
        <strain evidence="11">Israel</strain>
    </source>
</reference>
<keyword evidence="6" id="KW-0067">ATP-binding</keyword>
<dbReference type="InterPro" id="IPR011761">
    <property type="entry name" value="ATP-grasp"/>
</dbReference>
<evidence type="ECO:0000313" key="12">
    <source>
        <dbReference type="Proteomes" id="UP000092462"/>
    </source>
</evidence>
<evidence type="ECO:0000313" key="11">
    <source>
        <dbReference type="EnsemblMetazoa" id="PPAI004363-PA"/>
    </source>
</evidence>
<comment type="catalytic activity">
    <reaction evidence="8">
        <text>GTP + succinate + CoA = succinyl-CoA + GDP + phosphate</text>
        <dbReference type="Rhea" id="RHEA:22120"/>
        <dbReference type="ChEBI" id="CHEBI:30031"/>
        <dbReference type="ChEBI" id="CHEBI:37565"/>
        <dbReference type="ChEBI" id="CHEBI:43474"/>
        <dbReference type="ChEBI" id="CHEBI:57287"/>
        <dbReference type="ChEBI" id="CHEBI:57292"/>
        <dbReference type="ChEBI" id="CHEBI:58189"/>
        <dbReference type="EC" id="6.2.1.4"/>
    </reaction>
</comment>
<dbReference type="AlphaFoldDB" id="A0A1B0D9Q1"/>
<dbReference type="VEuPathDB" id="VectorBase:PPAPM1_010093"/>
<dbReference type="GO" id="GO:0042709">
    <property type="term" value="C:succinate-CoA ligase complex"/>
    <property type="evidence" value="ECO:0007669"/>
    <property type="project" value="TreeGrafter"/>
</dbReference>
<dbReference type="Pfam" id="PF08442">
    <property type="entry name" value="ATP-grasp_2"/>
    <property type="match status" value="1"/>
</dbReference>
<evidence type="ECO:0000256" key="3">
    <source>
        <dbReference type="ARBA" id="ARBA00022598"/>
    </source>
</evidence>
<evidence type="ECO:0000256" key="7">
    <source>
        <dbReference type="ARBA" id="ARBA00022842"/>
    </source>
</evidence>
<evidence type="ECO:0000256" key="9">
    <source>
        <dbReference type="ARBA" id="ARBA00053833"/>
    </source>
</evidence>
<proteinExistence type="predicted"/>
<evidence type="ECO:0000256" key="5">
    <source>
        <dbReference type="ARBA" id="ARBA00022741"/>
    </source>
</evidence>
<keyword evidence="5" id="KW-0547">Nucleotide-binding</keyword>
<evidence type="ECO:0000256" key="6">
    <source>
        <dbReference type="ARBA" id="ARBA00022840"/>
    </source>
</evidence>
<dbReference type="GO" id="GO:0005524">
    <property type="term" value="F:ATP binding"/>
    <property type="evidence" value="ECO:0007669"/>
    <property type="project" value="UniProtKB-UniRule"/>
</dbReference>
<sequence>MQSVTSRFVPQILTFANQRRNLNVQEHVSYTLLNEAGIPTPKFGVASSPSEAARIANELNTNNLVLKAQVLAGGRGKGHFKNGFKGGVRVVFSSEEAEKLSGKMIGEKLITKQTGAAGRICNSVMVAERKFPRREFYFAVMMERAFSGPVLIASSQGGVNIEDVAAEDPSAIIYEPIDINSGLTKEQALKVIKKVGLEAVSDNVTQVLMNMYDMFLKKDALLIEINPFAEDAGETCKHDFLLKIKL</sequence>
<dbReference type="EnsemblMetazoa" id="PPAI004363-RA">
    <property type="protein sequence ID" value="PPAI004363-PA"/>
    <property type="gene ID" value="PPAI004363"/>
</dbReference>
<dbReference type="PROSITE" id="PS50975">
    <property type="entry name" value="ATP_GRASP"/>
    <property type="match status" value="1"/>
</dbReference>
<dbReference type="Gene3D" id="3.30.470.20">
    <property type="entry name" value="ATP-grasp fold, B domain"/>
    <property type="match status" value="1"/>
</dbReference>
<dbReference type="GO" id="GO:0006104">
    <property type="term" value="P:succinyl-CoA metabolic process"/>
    <property type="evidence" value="ECO:0007669"/>
    <property type="project" value="TreeGrafter"/>
</dbReference>
<dbReference type="PANTHER" id="PTHR11815">
    <property type="entry name" value="SUCCINYL-COA SYNTHETASE BETA CHAIN"/>
    <property type="match status" value="1"/>
</dbReference>
<evidence type="ECO:0000256" key="4">
    <source>
        <dbReference type="ARBA" id="ARBA00022723"/>
    </source>
</evidence>
<evidence type="ECO:0000256" key="8">
    <source>
        <dbReference type="ARBA" id="ARBA00052879"/>
    </source>
</evidence>
<organism evidence="11 12">
    <name type="scientific">Phlebotomus papatasi</name>
    <name type="common">Sandfly</name>
    <dbReference type="NCBI Taxonomy" id="29031"/>
    <lineage>
        <taxon>Eukaryota</taxon>
        <taxon>Metazoa</taxon>
        <taxon>Ecdysozoa</taxon>
        <taxon>Arthropoda</taxon>
        <taxon>Hexapoda</taxon>
        <taxon>Insecta</taxon>
        <taxon>Pterygota</taxon>
        <taxon>Neoptera</taxon>
        <taxon>Endopterygota</taxon>
        <taxon>Diptera</taxon>
        <taxon>Nematocera</taxon>
        <taxon>Psychodoidea</taxon>
        <taxon>Psychodidae</taxon>
        <taxon>Phlebotomus</taxon>
        <taxon>Phlebotomus</taxon>
    </lineage>
</organism>
<feature type="domain" description="ATP-grasp" evidence="10">
    <location>
        <begin position="30"/>
        <end position="76"/>
    </location>
</feature>
<dbReference type="GO" id="GO:0005739">
    <property type="term" value="C:mitochondrion"/>
    <property type="evidence" value="ECO:0007669"/>
    <property type="project" value="TreeGrafter"/>
</dbReference>
<keyword evidence="7" id="KW-0460">Magnesium</keyword>
<dbReference type="Gene3D" id="3.30.1490.20">
    <property type="entry name" value="ATP-grasp fold, A domain"/>
    <property type="match status" value="1"/>
</dbReference>
<dbReference type="InterPro" id="IPR013650">
    <property type="entry name" value="ATP-grasp_succ-CoA_synth-type"/>
</dbReference>
<evidence type="ECO:0000256" key="2">
    <source>
        <dbReference type="ARBA" id="ARBA00022532"/>
    </source>
</evidence>
<evidence type="ECO:0000256" key="1">
    <source>
        <dbReference type="ARBA" id="ARBA00001946"/>
    </source>
</evidence>
<evidence type="ECO:0000259" key="10">
    <source>
        <dbReference type="PROSITE" id="PS50975"/>
    </source>
</evidence>
<dbReference type="GO" id="GO:0006099">
    <property type="term" value="P:tricarboxylic acid cycle"/>
    <property type="evidence" value="ECO:0007669"/>
    <property type="project" value="UniProtKB-KW"/>
</dbReference>
<comment type="cofactor">
    <cofactor evidence="1">
        <name>Mg(2+)</name>
        <dbReference type="ChEBI" id="CHEBI:18420"/>
    </cofactor>
</comment>
<dbReference type="GO" id="GO:0046872">
    <property type="term" value="F:metal ion binding"/>
    <property type="evidence" value="ECO:0007669"/>
    <property type="project" value="UniProtKB-KW"/>
</dbReference>
<dbReference type="FunFam" id="3.30.470.20:FF:000002">
    <property type="entry name" value="Succinate--CoA ligase [ADP-forming] subunit beta"/>
    <property type="match status" value="1"/>
</dbReference>
<comment type="function">
    <text evidence="9">GTP-specific succinyl-CoA synthetase functions in the citric acid cycle (TCA), coupling the hydrolysis of succinyl-CoA to the synthesis of GTP and thus represents the only step of substrate-level phosphorylation in the TCA. The beta subunit provides nucleotide specificity of the enzyme and binds the substrate succinate, while the binding sites for coenzyme A and phosphate are found in the alpha subunit.</text>
</comment>
<keyword evidence="12" id="KW-1185">Reference proteome</keyword>
<dbReference type="GO" id="GO:0004775">
    <property type="term" value="F:succinate-CoA ligase (ADP-forming) activity"/>
    <property type="evidence" value="ECO:0007669"/>
    <property type="project" value="TreeGrafter"/>
</dbReference>
<dbReference type="SUPFAM" id="SSF56059">
    <property type="entry name" value="Glutathione synthetase ATP-binding domain-like"/>
    <property type="match status" value="1"/>
</dbReference>
<dbReference type="FunFam" id="3.30.1490.20:FF:000004">
    <property type="entry name" value="Succinate--CoA ligase [ADP-forming] subunit beta, mitochondrial"/>
    <property type="match status" value="1"/>
</dbReference>
<keyword evidence="4" id="KW-0479">Metal-binding</keyword>